<evidence type="ECO:0000259" key="2">
    <source>
        <dbReference type="Pfam" id="PF00582"/>
    </source>
</evidence>
<proteinExistence type="inferred from homology"/>
<evidence type="ECO:0000313" key="3">
    <source>
        <dbReference type="EMBL" id="PUE60636.1"/>
    </source>
</evidence>
<dbReference type="CDD" id="cd00293">
    <property type="entry name" value="USP-like"/>
    <property type="match status" value="1"/>
</dbReference>
<dbReference type="AlphaFoldDB" id="A0A315ERV4"/>
<dbReference type="PANTHER" id="PTHR46268:SF6">
    <property type="entry name" value="UNIVERSAL STRESS PROTEIN UP12"/>
    <property type="match status" value="1"/>
</dbReference>
<keyword evidence="4" id="KW-1185">Reference proteome</keyword>
<dbReference type="PRINTS" id="PR01438">
    <property type="entry name" value="UNVRSLSTRESS"/>
</dbReference>
<evidence type="ECO:0000256" key="1">
    <source>
        <dbReference type="ARBA" id="ARBA00008791"/>
    </source>
</evidence>
<accession>A0A315ERV4</accession>
<reference evidence="3 4" key="1">
    <citation type="submission" date="2017-04" db="EMBL/GenBank/DDBJ databases">
        <title>Unexpected and diverse lifestyles within the genus Limnohabitans.</title>
        <authorList>
            <person name="Kasalicky V."/>
            <person name="Mehrshad M."/>
            <person name="Andrei S.-A."/>
            <person name="Salcher M."/>
            <person name="Kratochvilova H."/>
            <person name="Simek K."/>
            <person name="Ghai R."/>
        </authorList>
    </citation>
    <scope>NUCLEOTIDE SEQUENCE [LARGE SCALE GENOMIC DNA]</scope>
    <source>
        <strain evidence="3 4">MWH-C5</strain>
    </source>
</reference>
<comment type="caution">
    <text evidence="3">The sequence shown here is derived from an EMBL/GenBank/DDBJ whole genome shotgun (WGS) entry which is preliminary data.</text>
</comment>
<dbReference type="SUPFAM" id="SSF52402">
    <property type="entry name" value="Adenine nucleotide alpha hydrolases-like"/>
    <property type="match status" value="1"/>
</dbReference>
<evidence type="ECO:0000313" key="4">
    <source>
        <dbReference type="Proteomes" id="UP000251341"/>
    </source>
</evidence>
<dbReference type="Gene3D" id="3.40.50.620">
    <property type="entry name" value="HUPs"/>
    <property type="match status" value="1"/>
</dbReference>
<dbReference type="Proteomes" id="UP000251341">
    <property type="component" value="Unassembled WGS sequence"/>
</dbReference>
<dbReference type="Pfam" id="PF00582">
    <property type="entry name" value="Usp"/>
    <property type="match status" value="1"/>
</dbReference>
<comment type="similarity">
    <text evidence="1">Belongs to the universal stress protein A family.</text>
</comment>
<dbReference type="InterPro" id="IPR014729">
    <property type="entry name" value="Rossmann-like_a/b/a_fold"/>
</dbReference>
<organism evidence="3 4">
    <name type="scientific">Limnohabitans curvus</name>
    <dbReference type="NCBI Taxonomy" id="323423"/>
    <lineage>
        <taxon>Bacteria</taxon>
        <taxon>Pseudomonadati</taxon>
        <taxon>Pseudomonadota</taxon>
        <taxon>Betaproteobacteria</taxon>
        <taxon>Burkholderiales</taxon>
        <taxon>Comamonadaceae</taxon>
        <taxon>Limnohabitans</taxon>
    </lineage>
</organism>
<protein>
    <submittedName>
        <fullName evidence="3">Universal stress protein UspA</fullName>
    </submittedName>
</protein>
<dbReference type="InterPro" id="IPR006015">
    <property type="entry name" value="Universal_stress_UspA"/>
</dbReference>
<gene>
    <name evidence="3" type="ORF">B9Z44_00605</name>
</gene>
<name>A0A315ERV4_9BURK</name>
<dbReference type="EMBL" id="NESP01000001">
    <property type="protein sequence ID" value="PUE60636.1"/>
    <property type="molecule type" value="Genomic_DNA"/>
</dbReference>
<dbReference type="InterPro" id="IPR006016">
    <property type="entry name" value="UspA"/>
</dbReference>
<sequence length="149" mass="16067">MFKKILVPTDGSDTSKKAVATALEFALERKSQVRLIHAVDELAYVSGYEYSGEMVDYARQYGSKILAEGLECMKSMGVEGDTKLIDFAGARLGDTVADEALSWGADLIVLGTHGRRGIGRFLLGSGAEQVTRLAPVPVLMIRNPEATES</sequence>
<feature type="domain" description="UspA" evidence="2">
    <location>
        <begin position="1"/>
        <end position="142"/>
    </location>
</feature>
<dbReference type="PANTHER" id="PTHR46268">
    <property type="entry name" value="STRESS RESPONSE PROTEIN NHAX"/>
    <property type="match status" value="1"/>
</dbReference>